<keyword evidence="2" id="KW-1003">Cell membrane</keyword>
<keyword evidence="6 8" id="KW-1133">Transmembrane helix</keyword>
<name>A0A5J4KHT2_9CHLR</name>
<evidence type="ECO:0000313" key="10">
    <source>
        <dbReference type="EMBL" id="GER86017.1"/>
    </source>
</evidence>
<organism evidence="10 11">
    <name type="scientific">Dictyobacter vulcani</name>
    <dbReference type="NCBI Taxonomy" id="2607529"/>
    <lineage>
        <taxon>Bacteria</taxon>
        <taxon>Bacillati</taxon>
        <taxon>Chloroflexota</taxon>
        <taxon>Ktedonobacteria</taxon>
        <taxon>Ktedonobacterales</taxon>
        <taxon>Dictyobacteraceae</taxon>
        <taxon>Dictyobacter</taxon>
    </lineage>
</organism>
<dbReference type="InterPro" id="IPR050297">
    <property type="entry name" value="LipidA_mod_glycosyltrf_83"/>
</dbReference>
<dbReference type="SUPFAM" id="SSF49785">
    <property type="entry name" value="Galactose-binding domain-like"/>
    <property type="match status" value="1"/>
</dbReference>
<feature type="transmembrane region" description="Helical" evidence="8">
    <location>
        <begin position="503"/>
        <end position="523"/>
    </location>
</feature>
<sequence>MSVISSKISRRDKSPQGKLEMLAVQRTRHRLANFTLWLCLLLACTGASWFAFQYTLIPQQQTYVPQWHGAHWIEPADASAPVAYYHYMTNFNTVPDNAFVLITANQVFRLFANGIFIGANTQDFDHGEAPRSYMFDLDSVLQAGVNAFSIRVVDADQKHPQLRASIGLSWGGQTHYIGSDASWQATGRTMLAHARGAPKPYSWTLNTFDTTSWQPAHLVSRPQYTDALLTVDPIVYTHPLPSHWLSAEGGQEGYFVRQLDVPEQTGGILLRLIATGQANVFINGHQYMQWDGQPPVPQQTLTTILDAADDEPVVYRTGLITGVYDITPYLHKGHNTLAIHVLAPGNSTAKVGLDPLKNAIAVDVLTQTGSTVSNLTAQDTKWRVSTQAVPNWISGGSTVAQWSNPSPIGRPGASMSYYLPDNSTPRNVISLPPILVAKAIIYSSLAILAFWLLLALLVLQPYYPSRKAAFEAASLVFLPALALEALLIVLAREPLLPQPFPYTTVWGCILLALVGASALGLWLNARYRQQRTPITETQPTNVGDDHMQQPVVTSTLAVARPPHSWQRQQLLVWRQQLFAWLRQNWGLIPIMALIIPMSIYSIGYEPFWQDELSSYNAARNIMLHGFPAFPSGFIYPKGELYSYLLAAFMFIFGTTGQVVPRIVSLIEYLVSIPLLYIFTQRLFNRKIAWLAAAMLAFSPYALNWSRQTRMYEQAQFMVIVVVYMLYRAIEQREKKRPVYLAIACLVLAYLSHEENFIILPAALICTLLATREAPYGMPYILRKKHWWIPALTACALIIIQLLAVFWTHPPTFATDQSRRPQIQPGFDNVPYYFSLLFKQIAIKDNAAPWLLTQPWLIINSLLAVLGIVLAFIHKDRRPRFYALFLVIASVTLIMVFTMQADRYYYPLLPIYYILGAYAFWNVLSLLWRFARPHLVLNTFSGNGRRPDVSLPIRITLGTIIAILAFSVLVFPALPLSNYNLLVSRTLGLSYRHHFADYDNVSNYMKGHLKKGDTVVTIAPAVSVLYYVGQADYYFSIDRALFLIEQNGKIVETTSGSSPLLNPKDFQNVLATHNRVWLITDNGGYQGGVTKLGRFTFPPADFRMVYEGYGSAVYFRGSDG</sequence>
<evidence type="ECO:0000256" key="6">
    <source>
        <dbReference type="ARBA" id="ARBA00022989"/>
    </source>
</evidence>
<keyword evidence="11" id="KW-1185">Reference proteome</keyword>
<dbReference type="PANTHER" id="PTHR33908">
    <property type="entry name" value="MANNOSYLTRANSFERASE YKCB-RELATED"/>
    <property type="match status" value="1"/>
</dbReference>
<gene>
    <name evidence="10" type="ORF">KDW_01790</name>
</gene>
<feature type="transmembrane region" description="Helical" evidence="8">
    <location>
        <begin position="31"/>
        <end position="52"/>
    </location>
</feature>
<accession>A0A5J4KHT2</accession>
<evidence type="ECO:0000256" key="3">
    <source>
        <dbReference type="ARBA" id="ARBA00022676"/>
    </source>
</evidence>
<evidence type="ECO:0000256" key="1">
    <source>
        <dbReference type="ARBA" id="ARBA00004651"/>
    </source>
</evidence>
<dbReference type="Gene3D" id="2.60.120.260">
    <property type="entry name" value="Galactose-binding domain-like"/>
    <property type="match status" value="2"/>
</dbReference>
<dbReference type="GO" id="GO:0005886">
    <property type="term" value="C:plasma membrane"/>
    <property type="evidence" value="ECO:0007669"/>
    <property type="project" value="UniProtKB-SubCell"/>
</dbReference>
<keyword evidence="7 8" id="KW-0472">Membrane</keyword>
<dbReference type="GO" id="GO:0009103">
    <property type="term" value="P:lipopolysaccharide biosynthetic process"/>
    <property type="evidence" value="ECO:0007669"/>
    <property type="project" value="UniProtKB-ARBA"/>
</dbReference>
<evidence type="ECO:0000256" key="2">
    <source>
        <dbReference type="ARBA" id="ARBA00022475"/>
    </source>
</evidence>
<feature type="transmembrane region" description="Helical" evidence="8">
    <location>
        <begin position="950"/>
        <end position="973"/>
    </location>
</feature>
<feature type="transmembrane region" description="Helical" evidence="8">
    <location>
        <begin position="439"/>
        <end position="460"/>
    </location>
</feature>
<dbReference type="EMBL" id="BKZW01000001">
    <property type="protein sequence ID" value="GER86017.1"/>
    <property type="molecule type" value="Genomic_DNA"/>
</dbReference>
<feature type="transmembrane region" description="Helical" evidence="8">
    <location>
        <begin position="855"/>
        <end position="873"/>
    </location>
</feature>
<protein>
    <recommendedName>
        <fullName evidence="9">Glycosyltransferase RgtA/B/C/D-like domain-containing protein</fullName>
    </recommendedName>
</protein>
<keyword evidence="5 8" id="KW-0812">Transmembrane</keyword>
<dbReference type="Pfam" id="PF13231">
    <property type="entry name" value="PMT_2"/>
    <property type="match status" value="1"/>
</dbReference>
<comment type="caution">
    <text evidence="10">The sequence shown here is derived from an EMBL/GenBank/DDBJ whole genome shotgun (WGS) entry which is preliminary data.</text>
</comment>
<dbReference type="GO" id="GO:0016763">
    <property type="term" value="F:pentosyltransferase activity"/>
    <property type="evidence" value="ECO:0007669"/>
    <property type="project" value="TreeGrafter"/>
</dbReference>
<feature type="transmembrane region" description="Helical" evidence="8">
    <location>
        <begin position="880"/>
        <end position="898"/>
    </location>
</feature>
<dbReference type="InterPro" id="IPR008979">
    <property type="entry name" value="Galactose-bd-like_sf"/>
</dbReference>
<dbReference type="Proteomes" id="UP000326912">
    <property type="component" value="Unassembled WGS sequence"/>
</dbReference>
<evidence type="ECO:0000256" key="7">
    <source>
        <dbReference type="ARBA" id="ARBA00023136"/>
    </source>
</evidence>
<dbReference type="PANTHER" id="PTHR33908:SF11">
    <property type="entry name" value="MEMBRANE PROTEIN"/>
    <property type="match status" value="1"/>
</dbReference>
<feature type="transmembrane region" description="Helical" evidence="8">
    <location>
        <begin position="910"/>
        <end position="929"/>
    </location>
</feature>
<evidence type="ECO:0000256" key="4">
    <source>
        <dbReference type="ARBA" id="ARBA00022679"/>
    </source>
</evidence>
<evidence type="ECO:0000256" key="5">
    <source>
        <dbReference type="ARBA" id="ARBA00022692"/>
    </source>
</evidence>
<dbReference type="AlphaFoldDB" id="A0A5J4KHT2"/>
<reference evidence="10 11" key="1">
    <citation type="submission" date="2019-10" db="EMBL/GenBank/DDBJ databases">
        <title>Dictyobacter vulcani sp. nov., within the class Ktedonobacteria, isolated from soil of volcanic Mt. Zao.</title>
        <authorList>
            <person name="Zheng Y."/>
            <person name="Wang C.M."/>
            <person name="Sakai Y."/>
            <person name="Abe K."/>
            <person name="Yokota A."/>
            <person name="Yabe S."/>
        </authorList>
    </citation>
    <scope>NUCLEOTIDE SEQUENCE [LARGE SCALE GENOMIC DNA]</scope>
    <source>
        <strain evidence="10 11">W12</strain>
    </source>
</reference>
<feature type="transmembrane region" description="Helical" evidence="8">
    <location>
        <begin position="786"/>
        <end position="806"/>
    </location>
</feature>
<evidence type="ECO:0000259" key="9">
    <source>
        <dbReference type="Pfam" id="PF13231"/>
    </source>
</evidence>
<dbReference type="InterPro" id="IPR038731">
    <property type="entry name" value="RgtA/B/C-like"/>
</dbReference>
<feature type="transmembrane region" description="Helical" evidence="8">
    <location>
        <begin position="687"/>
        <end position="704"/>
    </location>
</feature>
<keyword evidence="4" id="KW-0808">Transferase</keyword>
<feature type="transmembrane region" description="Helical" evidence="8">
    <location>
        <begin position="584"/>
        <end position="603"/>
    </location>
</feature>
<evidence type="ECO:0000313" key="11">
    <source>
        <dbReference type="Proteomes" id="UP000326912"/>
    </source>
</evidence>
<proteinExistence type="predicted"/>
<keyword evidence="3" id="KW-0328">Glycosyltransferase</keyword>
<feature type="transmembrane region" description="Helical" evidence="8">
    <location>
        <begin position="472"/>
        <end position="491"/>
    </location>
</feature>
<feature type="domain" description="Glycosyltransferase RgtA/B/C/D-like" evidence="9">
    <location>
        <begin position="640"/>
        <end position="798"/>
    </location>
</feature>
<comment type="subcellular location">
    <subcellularLocation>
        <location evidence="1">Cell membrane</location>
        <topology evidence="1">Multi-pass membrane protein</topology>
    </subcellularLocation>
</comment>
<feature type="transmembrane region" description="Helical" evidence="8">
    <location>
        <begin position="640"/>
        <end position="666"/>
    </location>
</feature>
<evidence type="ECO:0000256" key="8">
    <source>
        <dbReference type="SAM" id="Phobius"/>
    </source>
</evidence>